<reference evidence="2" key="1">
    <citation type="journal article" date="2019" name="Int. J. Syst. Evol. Microbiol.">
        <title>The Global Catalogue of Microorganisms (GCM) 10K type strain sequencing project: providing services to taxonomists for standard genome sequencing and annotation.</title>
        <authorList>
            <consortium name="The Broad Institute Genomics Platform"/>
            <consortium name="The Broad Institute Genome Sequencing Center for Infectious Disease"/>
            <person name="Wu L."/>
            <person name="Ma J."/>
        </authorList>
    </citation>
    <scope>NUCLEOTIDE SEQUENCE [LARGE SCALE GENOMIC DNA]</scope>
    <source>
        <strain evidence="2">JCM 16924</strain>
    </source>
</reference>
<evidence type="ECO:0000313" key="2">
    <source>
        <dbReference type="Proteomes" id="UP001500456"/>
    </source>
</evidence>
<keyword evidence="2" id="KW-1185">Reference proteome</keyword>
<comment type="caution">
    <text evidence="1">The sequence shown here is derived from an EMBL/GenBank/DDBJ whole genome shotgun (WGS) entry which is preliminary data.</text>
</comment>
<dbReference type="EMBL" id="BAAAZX010000019">
    <property type="protein sequence ID" value="GAA4011612.1"/>
    <property type="molecule type" value="Genomic_DNA"/>
</dbReference>
<accession>A0ABP7SHG4</accession>
<sequence length="390" mass="44654">MGPLTVWRDGVLLDPPPRGLRCAVLVCLAAAGRRGLIPERLLRSVLSADGRRRGIRSVNALEQQVTELRRLGLPIPERGRSATDPYVLDFGRVRVDAEDFLRDLRDLPPTPDVNRLAALMAQWTGDPLLHHPQVERLLWNRHLKGRDTLLKQVRAADWQSMPELAEFLDLFPDDRASTLLRTDLARLERKRLLVVEDQNMDQIVDLLDAYDCVPVTDLEDWERQLRDRRDDILSVHGALIDLHLTDTFRDHDGYQIADWLRRNTDIPASVMTMAPPAGNLRQESTIQQKRHRLLQIVYKGYGTFNAQAIREAAAQLTSDEDAHVRDRLRATLETALFHARRRLSYPSPEHNHTLLRRCEADAAAAARQMETGTLPEAHRAVRDFREVWPV</sequence>
<gene>
    <name evidence="1" type="ORF">GCM10022232_61500</name>
</gene>
<organism evidence="1 2">
    <name type="scientific">Streptomyces plumbiresistens</name>
    <dbReference type="NCBI Taxonomy" id="511811"/>
    <lineage>
        <taxon>Bacteria</taxon>
        <taxon>Bacillati</taxon>
        <taxon>Actinomycetota</taxon>
        <taxon>Actinomycetes</taxon>
        <taxon>Kitasatosporales</taxon>
        <taxon>Streptomycetaceae</taxon>
        <taxon>Streptomyces</taxon>
    </lineage>
</organism>
<dbReference type="Proteomes" id="UP001500456">
    <property type="component" value="Unassembled WGS sequence"/>
</dbReference>
<protein>
    <recommendedName>
        <fullName evidence="3">Bacterial transcriptional activator domain-containing protein</fullName>
    </recommendedName>
</protein>
<evidence type="ECO:0000313" key="1">
    <source>
        <dbReference type="EMBL" id="GAA4011612.1"/>
    </source>
</evidence>
<evidence type="ECO:0008006" key="3">
    <source>
        <dbReference type="Google" id="ProtNLM"/>
    </source>
</evidence>
<name>A0ABP7SHG4_9ACTN</name>
<proteinExistence type="predicted"/>